<name>A0A087G2X8_ARAAL</name>
<dbReference type="EMBL" id="KL971017">
    <property type="protein sequence ID" value="KFK24230.1"/>
    <property type="molecule type" value="Genomic_DNA"/>
</dbReference>
<evidence type="ECO:0000313" key="3">
    <source>
        <dbReference type="Proteomes" id="UP000029120"/>
    </source>
</evidence>
<dbReference type="GO" id="GO:0008270">
    <property type="term" value="F:zinc ion binding"/>
    <property type="evidence" value="ECO:0007669"/>
    <property type="project" value="InterPro"/>
</dbReference>
<reference evidence="3" key="1">
    <citation type="journal article" date="2015" name="Nat. Plants">
        <title>Genome expansion of Arabis alpina linked with retrotransposition and reduced symmetric DNA methylation.</title>
        <authorList>
            <person name="Willing E.M."/>
            <person name="Rawat V."/>
            <person name="Mandakova T."/>
            <person name="Maumus F."/>
            <person name="James G.V."/>
            <person name="Nordstroem K.J."/>
            <person name="Becker C."/>
            <person name="Warthmann N."/>
            <person name="Chica C."/>
            <person name="Szarzynska B."/>
            <person name="Zytnicki M."/>
            <person name="Albani M.C."/>
            <person name="Kiefer C."/>
            <person name="Bergonzi S."/>
            <person name="Castaings L."/>
            <person name="Mateos J.L."/>
            <person name="Berns M.C."/>
            <person name="Bujdoso N."/>
            <person name="Piofczyk T."/>
            <person name="de Lorenzo L."/>
            <person name="Barrero-Sicilia C."/>
            <person name="Mateos I."/>
            <person name="Piednoel M."/>
            <person name="Hagmann J."/>
            <person name="Chen-Min-Tao R."/>
            <person name="Iglesias-Fernandez R."/>
            <person name="Schuster S.C."/>
            <person name="Alonso-Blanco C."/>
            <person name="Roudier F."/>
            <person name="Carbonero P."/>
            <person name="Paz-Ares J."/>
            <person name="Davis S.J."/>
            <person name="Pecinka A."/>
            <person name="Quesneville H."/>
            <person name="Colot V."/>
            <person name="Lysak M.A."/>
            <person name="Weigel D."/>
            <person name="Coupland G."/>
            <person name="Schneeberger K."/>
        </authorList>
    </citation>
    <scope>NUCLEOTIDE SEQUENCE [LARGE SCALE GENOMIC DNA]</scope>
    <source>
        <strain evidence="3">cv. Pajares</strain>
    </source>
</reference>
<protein>
    <recommendedName>
        <fullName evidence="4">CCHC-type domain-containing protein</fullName>
    </recommendedName>
</protein>
<accession>A0A087G2X8</accession>
<dbReference type="SUPFAM" id="SSF57756">
    <property type="entry name" value="Retrovirus zinc finger-like domains"/>
    <property type="match status" value="1"/>
</dbReference>
<dbReference type="Proteomes" id="UP000029120">
    <property type="component" value="Unassembled WGS sequence"/>
</dbReference>
<gene>
    <name evidence="2" type="ORF">AALP_AAs43280U000100</name>
</gene>
<evidence type="ECO:0008006" key="4">
    <source>
        <dbReference type="Google" id="ProtNLM"/>
    </source>
</evidence>
<dbReference type="Pfam" id="PF14223">
    <property type="entry name" value="Retrotran_gag_2"/>
    <property type="match status" value="1"/>
</dbReference>
<sequence length="385" mass="42530">MAASNTNTDQIPINSETVLNINMSHVTKLNSNNYLMWSLQVRSFLAGHGLVGHVDGSAIVPAATVTVGTTTTPNPAYLKWHRQDNLIYSALIGAISINLQPLVSRTTMASHIWSQLESTYANPSRGHIQNLRTQIKHLNKGTKSIDEYVQSFTACLDQLALLGKPMDHDEAVDKLLEGLPDDYRTVIDQIEGKDTTPSLPEIHERLLNHEAKMLARLADSTSRSSFPVTANNVQRGSAPYRTNNNNNTNNYNNRNRNSSNQSYGRSDSRTSKPYLGKCQFCYTQGHSARRCPQLQSLQTPNPVQTTPFRPWQPRANLVSNQPYTANNWLVDSGATHHITSDLNNLSLHQPYSDGDDVLLADGSTLPISHTGEGSQFGGPVTPRPH</sequence>
<feature type="region of interest" description="Disordered" evidence="1">
    <location>
        <begin position="218"/>
        <end position="270"/>
    </location>
</feature>
<keyword evidence="3" id="KW-1185">Reference proteome</keyword>
<dbReference type="GO" id="GO:0003676">
    <property type="term" value="F:nucleic acid binding"/>
    <property type="evidence" value="ECO:0007669"/>
    <property type="project" value="InterPro"/>
</dbReference>
<organism evidence="2 3">
    <name type="scientific">Arabis alpina</name>
    <name type="common">Alpine rock-cress</name>
    <dbReference type="NCBI Taxonomy" id="50452"/>
    <lineage>
        <taxon>Eukaryota</taxon>
        <taxon>Viridiplantae</taxon>
        <taxon>Streptophyta</taxon>
        <taxon>Embryophyta</taxon>
        <taxon>Tracheophyta</taxon>
        <taxon>Spermatophyta</taxon>
        <taxon>Magnoliopsida</taxon>
        <taxon>eudicotyledons</taxon>
        <taxon>Gunneridae</taxon>
        <taxon>Pentapetalae</taxon>
        <taxon>rosids</taxon>
        <taxon>malvids</taxon>
        <taxon>Brassicales</taxon>
        <taxon>Brassicaceae</taxon>
        <taxon>Arabideae</taxon>
        <taxon>Arabis</taxon>
    </lineage>
</organism>
<dbReference type="InterPro" id="IPR036875">
    <property type="entry name" value="Znf_CCHC_sf"/>
</dbReference>
<evidence type="ECO:0000256" key="1">
    <source>
        <dbReference type="SAM" id="MobiDB-lite"/>
    </source>
</evidence>
<dbReference type="OrthoDB" id="1110386at2759"/>
<dbReference type="PANTHER" id="PTHR47481">
    <property type="match status" value="1"/>
</dbReference>
<dbReference type="Gramene" id="KFK24230">
    <property type="protein sequence ID" value="KFK24230"/>
    <property type="gene ID" value="AALP_AAs43280U000100"/>
</dbReference>
<proteinExistence type="predicted"/>
<dbReference type="PANTHER" id="PTHR47481:SF22">
    <property type="entry name" value="RETROTRANSPOSON GAG DOMAIN-CONTAINING PROTEIN"/>
    <property type="match status" value="1"/>
</dbReference>
<feature type="compositionally biased region" description="Polar residues" evidence="1">
    <location>
        <begin position="219"/>
        <end position="235"/>
    </location>
</feature>
<dbReference type="eggNOG" id="KOG0017">
    <property type="taxonomic scope" value="Eukaryota"/>
</dbReference>
<dbReference type="AlphaFoldDB" id="A0A087G2X8"/>
<evidence type="ECO:0000313" key="2">
    <source>
        <dbReference type="EMBL" id="KFK24230.1"/>
    </source>
</evidence>
<dbReference type="OMA" id="IRCQLCN"/>
<feature type="compositionally biased region" description="Low complexity" evidence="1">
    <location>
        <begin position="240"/>
        <end position="260"/>
    </location>
</feature>